<evidence type="ECO:0000313" key="1">
    <source>
        <dbReference type="EMBL" id="MDP4299927.1"/>
    </source>
</evidence>
<accession>A0ABT9G0T9</accession>
<evidence type="ECO:0000313" key="2">
    <source>
        <dbReference type="Proteomes" id="UP001235760"/>
    </source>
</evidence>
<organism evidence="1 2">
    <name type="scientific">Leptothrix discophora</name>
    <dbReference type="NCBI Taxonomy" id="89"/>
    <lineage>
        <taxon>Bacteria</taxon>
        <taxon>Pseudomonadati</taxon>
        <taxon>Pseudomonadota</taxon>
        <taxon>Betaproteobacteria</taxon>
        <taxon>Burkholderiales</taxon>
        <taxon>Sphaerotilaceae</taxon>
        <taxon>Leptothrix</taxon>
    </lineage>
</organism>
<dbReference type="Gene3D" id="3.30.2000.20">
    <property type="match status" value="1"/>
</dbReference>
<dbReference type="InterPro" id="IPR025395">
    <property type="entry name" value="Phage_tail_terminator-like"/>
</dbReference>
<dbReference type="RefSeq" id="WP_305748483.1">
    <property type="nucleotide sequence ID" value="NZ_JAUZEE010000002.1"/>
</dbReference>
<dbReference type="Pfam" id="PF13554">
    <property type="entry name" value="Phage_tail_terminator_5"/>
    <property type="match status" value="1"/>
</dbReference>
<comment type="caution">
    <text evidence="1">The sequence shown here is derived from an EMBL/GenBank/DDBJ whole genome shotgun (WGS) entry which is preliminary data.</text>
</comment>
<proteinExistence type="predicted"/>
<dbReference type="Proteomes" id="UP001235760">
    <property type="component" value="Unassembled WGS sequence"/>
</dbReference>
<protein>
    <submittedName>
        <fullName evidence="1">Phage tail terminator-like protein</fullName>
    </submittedName>
</protein>
<dbReference type="EMBL" id="JAUZEE010000002">
    <property type="protein sequence ID" value="MDP4299927.1"/>
    <property type="molecule type" value="Genomic_DNA"/>
</dbReference>
<keyword evidence="2" id="KW-1185">Reference proteome</keyword>
<gene>
    <name evidence="1" type="ORF">Q8X39_04720</name>
</gene>
<sequence length="133" mass="14212">MSYAAIYQSIEATVKTALGTTPLQLPNTFINTQGVAVFARITHLPAAAFAATLGTTGQNSRPGLSQVDVFVRAGTGSTALPDTIVSAFGRSTQYTYADGSVYELLAYRDVGSAVEDGYWQERVVIQWKAITNN</sequence>
<name>A0ABT9G0T9_LEPDI</name>
<reference evidence="1 2" key="1">
    <citation type="submission" date="2023-08" db="EMBL/GenBank/DDBJ databases">
        <authorList>
            <person name="Roldan D.M."/>
            <person name="Menes R.J."/>
        </authorList>
    </citation>
    <scope>NUCLEOTIDE SEQUENCE [LARGE SCALE GENOMIC DNA]</scope>
    <source>
        <strain evidence="1 2">CCM 2812</strain>
    </source>
</reference>